<gene>
    <name evidence="7" type="ORF">JTE90_017961</name>
</gene>
<keyword evidence="3 5" id="KW-1133">Transmembrane helix</keyword>
<reference evidence="7 8" key="1">
    <citation type="journal article" date="2022" name="Nat. Ecol. Evol.">
        <title>A masculinizing supergene underlies an exaggerated male reproductive morph in a spider.</title>
        <authorList>
            <person name="Hendrickx F."/>
            <person name="De Corte Z."/>
            <person name="Sonet G."/>
            <person name="Van Belleghem S.M."/>
            <person name="Kostlbacher S."/>
            <person name="Vangestel C."/>
        </authorList>
    </citation>
    <scope>NUCLEOTIDE SEQUENCE [LARGE SCALE GENOMIC DNA]</scope>
    <source>
        <strain evidence="7">W744_W776</strain>
    </source>
</reference>
<organism evidence="7 8">
    <name type="scientific">Oedothorax gibbosus</name>
    <dbReference type="NCBI Taxonomy" id="931172"/>
    <lineage>
        <taxon>Eukaryota</taxon>
        <taxon>Metazoa</taxon>
        <taxon>Ecdysozoa</taxon>
        <taxon>Arthropoda</taxon>
        <taxon>Chelicerata</taxon>
        <taxon>Arachnida</taxon>
        <taxon>Araneae</taxon>
        <taxon>Araneomorphae</taxon>
        <taxon>Entelegynae</taxon>
        <taxon>Araneoidea</taxon>
        <taxon>Linyphiidae</taxon>
        <taxon>Erigoninae</taxon>
        <taxon>Oedothorax</taxon>
    </lineage>
</organism>
<evidence type="ECO:0000313" key="7">
    <source>
        <dbReference type="EMBL" id="KAG8192431.1"/>
    </source>
</evidence>
<dbReference type="PANTHER" id="PTHR11132">
    <property type="entry name" value="SOLUTE CARRIER FAMILY 35"/>
    <property type="match status" value="1"/>
</dbReference>
<keyword evidence="8" id="KW-1185">Reference proteome</keyword>
<dbReference type="Pfam" id="PF03151">
    <property type="entry name" value="TPT"/>
    <property type="match status" value="1"/>
</dbReference>
<dbReference type="Proteomes" id="UP000827092">
    <property type="component" value="Unassembled WGS sequence"/>
</dbReference>
<evidence type="ECO:0000256" key="1">
    <source>
        <dbReference type="ARBA" id="ARBA00004141"/>
    </source>
</evidence>
<accession>A0AAV6V9W9</accession>
<feature type="transmembrane region" description="Helical" evidence="5">
    <location>
        <begin position="350"/>
        <end position="377"/>
    </location>
</feature>
<feature type="domain" description="Sugar phosphate transporter" evidence="6">
    <location>
        <begin position="92"/>
        <end position="380"/>
    </location>
</feature>
<evidence type="ECO:0000256" key="3">
    <source>
        <dbReference type="ARBA" id="ARBA00022989"/>
    </source>
</evidence>
<evidence type="ECO:0000256" key="2">
    <source>
        <dbReference type="ARBA" id="ARBA00022692"/>
    </source>
</evidence>
<evidence type="ECO:0000259" key="6">
    <source>
        <dbReference type="Pfam" id="PF03151"/>
    </source>
</evidence>
<dbReference type="InterPro" id="IPR037185">
    <property type="entry name" value="EmrE-like"/>
</dbReference>
<feature type="transmembrane region" description="Helical" evidence="5">
    <location>
        <begin position="163"/>
        <end position="185"/>
    </location>
</feature>
<comment type="caution">
    <text evidence="7">The sequence shown here is derived from an EMBL/GenBank/DDBJ whole genome shotgun (WGS) entry which is preliminary data.</text>
</comment>
<dbReference type="InterPro" id="IPR004853">
    <property type="entry name" value="Sugar_P_trans_dom"/>
</dbReference>
<dbReference type="GO" id="GO:0016020">
    <property type="term" value="C:membrane"/>
    <property type="evidence" value="ECO:0007669"/>
    <property type="project" value="UniProtKB-SubCell"/>
</dbReference>
<evidence type="ECO:0000313" key="8">
    <source>
        <dbReference type="Proteomes" id="UP000827092"/>
    </source>
</evidence>
<evidence type="ECO:0000256" key="5">
    <source>
        <dbReference type="SAM" id="Phobius"/>
    </source>
</evidence>
<dbReference type="SUPFAM" id="SSF103481">
    <property type="entry name" value="Multidrug resistance efflux transporter EmrE"/>
    <property type="match status" value="2"/>
</dbReference>
<keyword evidence="4 5" id="KW-0472">Membrane</keyword>
<sequence>MRYAGQSPPEIFRRIETLCYGIWHRDYPMHSPHVSNQQQDSFDANHTDLSHCYMEEPIGVKTNLIDAFDNANTPTKSCSRGKQNTSLLSSEALICVTLWYFFSFTTLFLNKYILSYEQGDPALLGSAQLLMCCICGYMHLKFPCGLYNSIKWDRNPPRFFRNMLLVGSLRFSTLILGLVALWYVPVSFAETVKSSAPVFTVFLAWLLMSEKTSWLVCMSLLPIMGGLALCSANELSFNAAGFVAAMSTNLSECLQNVYSKKLISGEKYCYSPPELQFYTSLASVCVQIPTLILMIDVSLIRTNFTYHMLLLLVINGVSFHCQSITEYSLLSYISPVTHSVANTVKRALLIWLSVITFGNKVTFLGGLGTAIVIFGVCGYNKAKEIAPTVHLPLKGEKEVHSI</sequence>
<feature type="transmembrane region" description="Helical" evidence="5">
    <location>
        <begin position="277"/>
        <end position="297"/>
    </location>
</feature>
<proteinExistence type="predicted"/>
<comment type="subcellular location">
    <subcellularLocation>
        <location evidence="1">Membrane</location>
        <topology evidence="1">Multi-pass membrane protein</topology>
    </subcellularLocation>
</comment>
<dbReference type="InterPro" id="IPR050186">
    <property type="entry name" value="TPT_transporter"/>
</dbReference>
<keyword evidence="2 5" id="KW-0812">Transmembrane</keyword>
<evidence type="ECO:0000256" key="4">
    <source>
        <dbReference type="ARBA" id="ARBA00023136"/>
    </source>
</evidence>
<dbReference type="AlphaFoldDB" id="A0AAV6V9W9"/>
<feature type="transmembrane region" description="Helical" evidence="5">
    <location>
        <begin position="85"/>
        <end position="102"/>
    </location>
</feature>
<name>A0AAV6V9W9_9ARAC</name>
<protein>
    <recommendedName>
        <fullName evidence="6">Sugar phosphate transporter domain-containing protein</fullName>
    </recommendedName>
</protein>
<dbReference type="EMBL" id="JAFNEN010000139">
    <property type="protein sequence ID" value="KAG8192431.1"/>
    <property type="molecule type" value="Genomic_DNA"/>
</dbReference>
<feature type="transmembrane region" description="Helical" evidence="5">
    <location>
        <begin position="122"/>
        <end position="142"/>
    </location>
</feature>